<evidence type="ECO:0000256" key="4">
    <source>
        <dbReference type="ARBA" id="ARBA00022490"/>
    </source>
</evidence>
<dbReference type="InterPro" id="IPR000257">
    <property type="entry name" value="Uroporphyrinogen_deCOase"/>
</dbReference>
<dbReference type="AlphaFoldDB" id="A0A2U8FER9"/>
<feature type="binding site" evidence="8">
    <location>
        <begin position="21"/>
        <end position="25"/>
    </location>
    <ligand>
        <name>substrate</name>
    </ligand>
</feature>
<dbReference type="GO" id="GO:0004853">
    <property type="term" value="F:uroporphyrinogen decarboxylase activity"/>
    <property type="evidence" value="ECO:0007669"/>
    <property type="project" value="UniProtKB-UniRule"/>
</dbReference>
<keyword evidence="5 8" id="KW-0210">Decarboxylase</keyword>
<comment type="catalytic activity">
    <reaction evidence="8 9">
        <text>uroporphyrinogen III + 4 H(+) = coproporphyrinogen III + 4 CO2</text>
        <dbReference type="Rhea" id="RHEA:19865"/>
        <dbReference type="ChEBI" id="CHEBI:15378"/>
        <dbReference type="ChEBI" id="CHEBI:16526"/>
        <dbReference type="ChEBI" id="CHEBI:57308"/>
        <dbReference type="ChEBI" id="CHEBI:57309"/>
        <dbReference type="EC" id="4.1.1.37"/>
    </reaction>
</comment>
<sequence>MIFIDACFRKKTPYTPVWFMRQAGRYLKEYKEVRAKAGDFLSLCKNPKLASEVTLQPIDILGVDAAILFSDILVVPMEMGMKLDFLVGEGPKFAKPIENEKDLIALSEDSHLQLNYVYDTISLTRESLAEDKALIGFCGAPWTLATYMIEGEGSKTYHKSKKILYTNPYFLHQLLKKITHNLQNYLEMQIQAGVNAVMVFDSWAGALEAEAYLEFGFAYCKEIASFIKKKYPHIPVILFPKGICGALEQIDGEFDVFGVDWNTPIKRAKDILGEKYVLQGNLEPCRIYNKDSMLKGAKEILDTMENKGHIFNLGHGVLPDLPKENIQDLVKFIHNYKG</sequence>
<dbReference type="Gene3D" id="3.20.20.210">
    <property type="match status" value="1"/>
</dbReference>
<dbReference type="EC" id="4.1.1.37" evidence="3 8"/>
<dbReference type="GO" id="GO:0019353">
    <property type="term" value="P:protoporphyrinogen IX biosynthetic process from glutamate"/>
    <property type="evidence" value="ECO:0007669"/>
    <property type="project" value="TreeGrafter"/>
</dbReference>
<dbReference type="NCBIfam" id="TIGR01464">
    <property type="entry name" value="hemE"/>
    <property type="match status" value="1"/>
</dbReference>
<evidence type="ECO:0000256" key="6">
    <source>
        <dbReference type="ARBA" id="ARBA00023239"/>
    </source>
</evidence>
<comment type="pathway">
    <text evidence="1 8 9">Porphyrin-containing compound metabolism; protoporphyrin-IX biosynthesis; coproporphyrinogen-III from 5-aminolevulinate: step 4/4.</text>
</comment>
<comment type="subunit">
    <text evidence="8">Homodimer.</text>
</comment>
<feature type="binding site" evidence="8">
    <location>
        <position position="147"/>
    </location>
    <ligand>
        <name>substrate</name>
    </ligand>
</feature>
<proteinExistence type="inferred from homology"/>
<dbReference type="KEGG" id="had:CDV25_08350"/>
<dbReference type="SUPFAM" id="SSF51726">
    <property type="entry name" value="UROD/MetE-like"/>
    <property type="match status" value="1"/>
</dbReference>
<feature type="domain" description="Uroporphyrinogen decarboxylase (URO-D)" evidence="11">
    <location>
        <begin position="16"/>
        <end position="25"/>
    </location>
</feature>
<dbReference type="PROSITE" id="PS00907">
    <property type="entry name" value="UROD_2"/>
    <property type="match status" value="1"/>
</dbReference>
<dbReference type="OrthoDB" id="9806656at2"/>
<dbReference type="GO" id="GO:0005829">
    <property type="term" value="C:cytosol"/>
    <property type="evidence" value="ECO:0007669"/>
    <property type="project" value="TreeGrafter"/>
</dbReference>
<dbReference type="InterPro" id="IPR038071">
    <property type="entry name" value="UROD/MetE-like_sf"/>
</dbReference>
<dbReference type="CDD" id="cd00717">
    <property type="entry name" value="URO-D"/>
    <property type="match status" value="1"/>
</dbReference>
<dbReference type="PROSITE" id="PS00906">
    <property type="entry name" value="UROD_1"/>
    <property type="match status" value="1"/>
</dbReference>
<dbReference type="EMBL" id="CP021886">
    <property type="protein sequence ID" value="AWI34770.1"/>
    <property type="molecule type" value="Genomic_DNA"/>
</dbReference>
<evidence type="ECO:0000256" key="7">
    <source>
        <dbReference type="ARBA" id="ARBA00023244"/>
    </source>
</evidence>
<name>A0A2U8FER9_9HELI</name>
<evidence type="ECO:0000256" key="2">
    <source>
        <dbReference type="ARBA" id="ARBA00009935"/>
    </source>
</evidence>
<evidence type="ECO:0000259" key="12">
    <source>
        <dbReference type="PROSITE" id="PS00907"/>
    </source>
</evidence>
<feature type="domain" description="Uroporphyrinogen decarboxylase (URO-D)" evidence="12">
    <location>
        <begin position="135"/>
        <end position="151"/>
    </location>
</feature>
<reference evidence="13 14" key="1">
    <citation type="submission" date="2017-06" db="EMBL/GenBank/DDBJ databases">
        <title>Complete genome of Helicobacter apodemus.</title>
        <authorList>
            <person name="Cho S."/>
        </authorList>
    </citation>
    <scope>NUCLEOTIDE SEQUENCE [LARGE SCALE GENOMIC DNA]</scope>
    <source>
        <strain evidence="14">SNUVETPUB-15-01</strain>
    </source>
</reference>
<comment type="caution">
    <text evidence="8">Lacks conserved residue(s) required for the propagation of feature annotation.</text>
</comment>
<feature type="site" description="Transition state stabilizer" evidence="8">
    <location>
        <position position="71"/>
    </location>
</feature>
<feature type="binding site" evidence="8">
    <location>
        <position position="202"/>
    </location>
    <ligand>
        <name>substrate</name>
    </ligand>
</feature>
<evidence type="ECO:0000256" key="10">
    <source>
        <dbReference type="RuleBase" id="RU004169"/>
    </source>
</evidence>
<keyword evidence="7 8" id="KW-0627">Porphyrin biosynthesis</keyword>
<keyword evidence="4 8" id="KW-0963">Cytoplasm</keyword>
<evidence type="ECO:0000256" key="3">
    <source>
        <dbReference type="ARBA" id="ARBA00012288"/>
    </source>
</evidence>
<accession>A0A2U8FER9</accession>
<comment type="subcellular location">
    <subcellularLocation>
        <location evidence="8">Cytoplasm</location>
    </subcellularLocation>
</comment>
<comment type="function">
    <text evidence="8">Catalyzes the decarboxylation of four acetate groups of uroporphyrinogen-III to yield coproporphyrinogen-III.</text>
</comment>
<dbReference type="InterPro" id="IPR006361">
    <property type="entry name" value="Uroporphyrinogen_deCO2ase_HemE"/>
</dbReference>
<dbReference type="HAMAP" id="MF_00218">
    <property type="entry name" value="URO_D"/>
    <property type="match status" value="1"/>
</dbReference>
<dbReference type="Pfam" id="PF01208">
    <property type="entry name" value="URO-D"/>
    <property type="match status" value="1"/>
</dbReference>
<protein>
    <recommendedName>
        <fullName evidence="3 8">Uroporphyrinogen decarboxylase</fullName>
        <shortName evidence="8">UPD</shortName>
        <shortName evidence="8">URO-D</shortName>
        <ecNumber evidence="3 8">4.1.1.37</ecNumber>
    </recommendedName>
</protein>
<feature type="binding site" evidence="8">
    <location>
        <position position="315"/>
    </location>
    <ligand>
        <name>substrate</name>
    </ligand>
</feature>
<feature type="binding site" evidence="8">
    <location>
        <position position="71"/>
    </location>
    <ligand>
        <name>substrate</name>
    </ligand>
</feature>
<gene>
    <name evidence="8" type="primary">hemE</name>
    <name evidence="13" type="ORF">CDV25_08350</name>
</gene>
<evidence type="ECO:0000256" key="5">
    <source>
        <dbReference type="ARBA" id="ARBA00022793"/>
    </source>
</evidence>
<evidence type="ECO:0000313" key="13">
    <source>
        <dbReference type="EMBL" id="AWI34770.1"/>
    </source>
</evidence>
<evidence type="ECO:0000256" key="8">
    <source>
        <dbReference type="HAMAP-Rule" id="MF_00218"/>
    </source>
</evidence>
<organism evidence="13 14">
    <name type="scientific">Helicobacter apodemus</name>
    <dbReference type="NCBI Taxonomy" id="135569"/>
    <lineage>
        <taxon>Bacteria</taxon>
        <taxon>Pseudomonadati</taxon>
        <taxon>Campylobacterota</taxon>
        <taxon>Epsilonproteobacteria</taxon>
        <taxon>Campylobacterales</taxon>
        <taxon>Helicobacteraceae</taxon>
        <taxon>Helicobacter</taxon>
    </lineage>
</organism>
<dbReference type="RefSeq" id="WP_108911555.1">
    <property type="nucleotide sequence ID" value="NZ_CP021886.1"/>
</dbReference>
<comment type="similarity">
    <text evidence="2 8 10">Belongs to the uroporphyrinogen decarboxylase family.</text>
</comment>
<evidence type="ECO:0000259" key="11">
    <source>
        <dbReference type="PROSITE" id="PS00906"/>
    </source>
</evidence>
<dbReference type="FunFam" id="3.20.20.210:FF:000007">
    <property type="entry name" value="Uroporphyrinogen decarboxylase"/>
    <property type="match status" value="1"/>
</dbReference>
<keyword evidence="6 8" id="KW-0456">Lyase</keyword>
<evidence type="ECO:0000256" key="9">
    <source>
        <dbReference type="RuleBase" id="RU000554"/>
    </source>
</evidence>
<evidence type="ECO:0000313" key="14">
    <source>
        <dbReference type="Proteomes" id="UP000244890"/>
    </source>
</evidence>
<dbReference type="PANTHER" id="PTHR21091">
    <property type="entry name" value="METHYLTETRAHYDROFOLATE:HOMOCYSTEINE METHYLTRANSFERASE RELATED"/>
    <property type="match status" value="1"/>
</dbReference>
<dbReference type="PANTHER" id="PTHR21091:SF169">
    <property type="entry name" value="UROPORPHYRINOGEN DECARBOXYLASE"/>
    <property type="match status" value="1"/>
</dbReference>
<evidence type="ECO:0000256" key="1">
    <source>
        <dbReference type="ARBA" id="ARBA00004804"/>
    </source>
</evidence>
<dbReference type="UniPathway" id="UPA00251">
    <property type="reaction ID" value="UER00321"/>
</dbReference>
<dbReference type="Proteomes" id="UP000244890">
    <property type="component" value="Chromosome"/>
</dbReference>